<dbReference type="EMBL" id="HBHJ01012697">
    <property type="protein sequence ID" value="CAD9681506.1"/>
    <property type="molecule type" value="Transcribed_RNA"/>
</dbReference>
<evidence type="ECO:0000256" key="6">
    <source>
        <dbReference type="SAM" id="MobiDB-lite"/>
    </source>
</evidence>
<protein>
    <recommendedName>
        <fullName evidence="7">RRM domain-containing protein</fullName>
    </recommendedName>
</protein>
<dbReference type="Gene3D" id="3.30.70.330">
    <property type="match status" value="2"/>
</dbReference>
<dbReference type="Pfam" id="PF00076">
    <property type="entry name" value="RRM_1"/>
    <property type="match status" value="1"/>
</dbReference>
<dbReference type="CDD" id="cd12395">
    <property type="entry name" value="RRM2_RBM34"/>
    <property type="match status" value="1"/>
</dbReference>
<dbReference type="SMART" id="SM00360">
    <property type="entry name" value="RRM"/>
    <property type="match status" value="1"/>
</dbReference>
<comment type="subcellular location">
    <subcellularLocation>
        <location evidence="1">Nucleus</location>
        <location evidence="1">Nucleolus</location>
    </subcellularLocation>
</comment>
<evidence type="ECO:0000259" key="7">
    <source>
        <dbReference type="PROSITE" id="PS50102"/>
    </source>
</evidence>
<evidence type="ECO:0000256" key="5">
    <source>
        <dbReference type="PROSITE-ProRule" id="PRU00176"/>
    </source>
</evidence>
<dbReference type="AlphaFoldDB" id="A0A7S2WDD9"/>
<evidence type="ECO:0000256" key="1">
    <source>
        <dbReference type="ARBA" id="ARBA00004604"/>
    </source>
</evidence>
<dbReference type="GO" id="GO:0000463">
    <property type="term" value="P:maturation of LSU-rRNA from tricistronic rRNA transcript (SSU-rRNA, 5.8S rRNA, LSU-rRNA)"/>
    <property type="evidence" value="ECO:0007669"/>
    <property type="project" value="TreeGrafter"/>
</dbReference>
<name>A0A7S2WDD9_9STRA</name>
<dbReference type="InterPro" id="IPR035979">
    <property type="entry name" value="RBD_domain_sf"/>
</dbReference>
<feature type="non-terminal residue" evidence="8">
    <location>
        <position position="1"/>
    </location>
</feature>
<keyword evidence="3 5" id="KW-0694">RNA-binding</keyword>
<comment type="similarity">
    <text evidence="2">Belongs to the RRM RBM34 family.</text>
</comment>
<organism evidence="8">
    <name type="scientific">Rhizochromulina marina</name>
    <dbReference type="NCBI Taxonomy" id="1034831"/>
    <lineage>
        <taxon>Eukaryota</taxon>
        <taxon>Sar</taxon>
        <taxon>Stramenopiles</taxon>
        <taxon>Ochrophyta</taxon>
        <taxon>Dictyochophyceae</taxon>
        <taxon>Rhizochromulinales</taxon>
        <taxon>Rhizochromulina</taxon>
    </lineage>
</organism>
<accession>A0A7S2WDD9</accession>
<dbReference type="SUPFAM" id="SSF54928">
    <property type="entry name" value="RNA-binding domain, RBD"/>
    <property type="match status" value="1"/>
</dbReference>
<dbReference type="InterPro" id="IPR012677">
    <property type="entry name" value="Nucleotide-bd_a/b_plait_sf"/>
</dbReference>
<sequence length="265" mass="29005">VRIRSVPITGTAVDQPGNERLVKRVCSNTKKFSDAKATCNAYVVFRAEAAVEAAVQSDGLVFRERHLRIDSATRKDFDAQRSVFLGNLPFDADEEDVRKHFASVLETSAEDGPVVEGVRIVRDALTQRGKGFGYVLLSNRTAVAQALQLHESTFAGRKIRVMTCGKRFKGRRGQPKDEVTTEGDVAHGKKGQVSVKQQMGSRRPKNKGEAPSMPFQGKTAKTSLSGAARRISRKLKKNVGSMGPQKRDRKAKGSGGKHQGKKSRT</sequence>
<feature type="domain" description="RRM" evidence="7">
    <location>
        <begin position="81"/>
        <end position="166"/>
    </location>
</feature>
<dbReference type="PANTHER" id="PTHR23236:SF25">
    <property type="entry name" value="RNA-BINDING PROTEIN 34"/>
    <property type="match status" value="1"/>
</dbReference>
<dbReference type="InterPro" id="IPR034221">
    <property type="entry name" value="RBM34_RRM2"/>
</dbReference>
<proteinExistence type="inferred from homology"/>
<dbReference type="PROSITE" id="PS50102">
    <property type="entry name" value="RRM"/>
    <property type="match status" value="1"/>
</dbReference>
<evidence type="ECO:0000256" key="3">
    <source>
        <dbReference type="ARBA" id="ARBA00022884"/>
    </source>
</evidence>
<reference evidence="8" key="1">
    <citation type="submission" date="2021-01" db="EMBL/GenBank/DDBJ databases">
        <authorList>
            <person name="Corre E."/>
            <person name="Pelletier E."/>
            <person name="Niang G."/>
            <person name="Scheremetjew M."/>
            <person name="Finn R."/>
            <person name="Kale V."/>
            <person name="Holt S."/>
            <person name="Cochrane G."/>
            <person name="Meng A."/>
            <person name="Brown T."/>
            <person name="Cohen L."/>
        </authorList>
    </citation>
    <scope>NUCLEOTIDE SEQUENCE</scope>
    <source>
        <strain evidence="8">CCMP1243</strain>
    </source>
</reference>
<evidence type="ECO:0000313" key="8">
    <source>
        <dbReference type="EMBL" id="CAD9681506.1"/>
    </source>
</evidence>
<feature type="region of interest" description="Disordered" evidence="6">
    <location>
        <begin position="166"/>
        <end position="265"/>
    </location>
</feature>
<dbReference type="PANTHER" id="PTHR23236">
    <property type="entry name" value="EUKARYOTIC TRANSLATION INITIATION FACTOR 4B/4H"/>
    <property type="match status" value="1"/>
</dbReference>
<feature type="compositionally biased region" description="Basic and acidic residues" evidence="6">
    <location>
        <begin position="174"/>
        <end position="187"/>
    </location>
</feature>
<keyword evidence="4" id="KW-0539">Nucleus</keyword>
<evidence type="ECO:0000256" key="4">
    <source>
        <dbReference type="ARBA" id="ARBA00023242"/>
    </source>
</evidence>
<dbReference type="GO" id="GO:0005730">
    <property type="term" value="C:nucleolus"/>
    <property type="evidence" value="ECO:0007669"/>
    <property type="project" value="UniProtKB-SubCell"/>
</dbReference>
<gene>
    <name evidence="8" type="ORF">RMAR1173_LOCUS8283</name>
</gene>
<evidence type="ECO:0000256" key="2">
    <source>
        <dbReference type="ARBA" id="ARBA00007077"/>
    </source>
</evidence>
<dbReference type="InterPro" id="IPR000504">
    <property type="entry name" value="RRM_dom"/>
</dbReference>
<dbReference type="GO" id="GO:0019843">
    <property type="term" value="F:rRNA binding"/>
    <property type="evidence" value="ECO:0007669"/>
    <property type="project" value="TreeGrafter"/>
</dbReference>